<evidence type="ECO:0000256" key="12">
    <source>
        <dbReference type="PROSITE-ProRule" id="PRU00723"/>
    </source>
</evidence>
<keyword evidence="5 12" id="KW-0479">Metal-binding</keyword>
<feature type="zinc finger region" description="C3H1-type" evidence="12">
    <location>
        <begin position="186"/>
        <end position="209"/>
    </location>
</feature>
<dbReference type="GO" id="GO:0000978">
    <property type="term" value="F:RNA polymerase II cis-regulatory region sequence-specific DNA binding"/>
    <property type="evidence" value="ECO:0007669"/>
    <property type="project" value="TreeGrafter"/>
</dbReference>
<dbReference type="InterPro" id="IPR000571">
    <property type="entry name" value="Znf_CCCH"/>
</dbReference>
<gene>
    <name evidence="16" type="primary">ZGPAT</name>
</gene>
<dbReference type="InterPro" id="IPR000467">
    <property type="entry name" value="G_patch_dom"/>
</dbReference>
<dbReference type="PANTHER" id="PTHR46297">
    <property type="entry name" value="ZINC FINGER CCCH-TYPE WITH G PATCH DOMAIN-CONTAINING PROTEIN"/>
    <property type="match status" value="1"/>
</dbReference>
<dbReference type="PROSITE" id="PS50174">
    <property type="entry name" value="G_PATCH"/>
    <property type="match status" value="1"/>
</dbReference>
<keyword evidence="11" id="KW-0539">Nucleus</keyword>
<evidence type="ECO:0000256" key="2">
    <source>
        <dbReference type="ARBA" id="ARBA00004123"/>
    </source>
</evidence>
<dbReference type="GO" id="GO:0008270">
    <property type="term" value="F:zinc ion binding"/>
    <property type="evidence" value="ECO:0007669"/>
    <property type="project" value="UniProtKB-KW"/>
</dbReference>
<accession>A0A034WP00</accession>
<comment type="subcellular location">
    <subcellularLocation>
        <location evidence="2">Nucleus</location>
    </subcellularLocation>
</comment>
<evidence type="ECO:0000256" key="7">
    <source>
        <dbReference type="ARBA" id="ARBA00022833"/>
    </source>
</evidence>
<evidence type="ECO:0000256" key="3">
    <source>
        <dbReference type="ARBA" id="ARBA00022414"/>
    </source>
</evidence>
<keyword evidence="9" id="KW-0238">DNA-binding</keyword>
<evidence type="ECO:0000256" key="8">
    <source>
        <dbReference type="ARBA" id="ARBA00023015"/>
    </source>
</evidence>
<dbReference type="Pfam" id="PF01585">
    <property type="entry name" value="G-patch"/>
    <property type="match status" value="1"/>
</dbReference>
<evidence type="ECO:0000256" key="4">
    <source>
        <dbReference type="ARBA" id="ARBA00022491"/>
    </source>
</evidence>
<feature type="region of interest" description="Disordered" evidence="13">
    <location>
        <begin position="282"/>
        <end position="301"/>
    </location>
</feature>
<sequence>VLLSIFICLLPKIKKFSFNLNISSKMDINTSEYESQLQIVEQSLAVTENQEERLALNGLKADILELIALTKQTNAEQSSNNHDGCNFEEELERFKSEMIQLDNVQSNVQEVPEENIDEQLTKLRVKLDNMVGQKCTAPHEHTWGAISYHNAIVCGIEDTANMDSNGQLKARLRVLFTNPTHREMLPCSFYLEGDCRFDDAQCHYSHGELIDVEKLGEYTEPDFARLARNCVVLAKLPNRLWYKGRVLCANFIDQSCRVRLDKKDEQRERDFPFEDLLPIFHDDDLSSGSSSESSTKLGELEDSGDIENIRRVNLIEQRLFEYKPTQQLGEWEKHTRGIASKIMAKMGYVHGSGLGSDGSGIVIPVTAQILPQGCSLDHCMELREAANGDKDFFSVEKKLQRQKKKLEKINAKSYERELQRTDVFSFINDNILGGGSEVRKAVKSVTLSNETTKSLNVASVRISDDIRRKEREIAKLRQSMDRNSVGSDLYKRTQQQLQIKAQELKALQKEETILSKEQVSRKTKDKLCVF</sequence>
<proteinExistence type="predicted"/>
<keyword evidence="7 12" id="KW-0862">Zinc</keyword>
<evidence type="ECO:0000259" key="15">
    <source>
        <dbReference type="PROSITE" id="PS50174"/>
    </source>
</evidence>
<comment type="function">
    <text evidence="1">Transcription repressor.</text>
</comment>
<organism evidence="16">
    <name type="scientific">Bactrocera dorsalis</name>
    <name type="common">Oriental fruit fly</name>
    <name type="synonym">Dacus dorsalis</name>
    <dbReference type="NCBI Taxonomy" id="27457"/>
    <lineage>
        <taxon>Eukaryota</taxon>
        <taxon>Metazoa</taxon>
        <taxon>Ecdysozoa</taxon>
        <taxon>Arthropoda</taxon>
        <taxon>Hexapoda</taxon>
        <taxon>Insecta</taxon>
        <taxon>Pterygota</taxon>
        <taxon>Neoptera</taxon>
        <taxon>Endopterygota</taxon>
        <taxon>Diptera</taxon>
        <taxon>Brachycera</taxon>
        <taxon>Muscomorpha</taxon>
        <taxon>Tephritoidea</taxon>
        <taxon>Tephritidae</taxon>
        <taxon>Bactrocera</taxon>
        <taxon>Bactrocera</taxon>
    </lineage>
</organism>
<evidence type="ECO:0000313" key="16">
    <source>
        <dbReference type="EMBL" id="JAC56374.1"/>
    </source>
</evidence>
<evidence type="ECO:0000256" key="13">
    <source>
        <dbReference type="SAM" id="MobiDB-lite"/>
    </source>
</evidence>
<keyword evidence="10" id="KW-0804">Transcription</keyword>
<dbReference type="SMART" id="SM00443">
    <property type="entry name" value="G_patch"/>
    <property type="match status" value="1"/>
</dbReference>
<feature type="domain" description="G-patch" evidence="15">
    <location>
        <begin position="335"/>
        <end position="381"/>
    </location>
</feature>
<dbReference type="CDD" id="cd20384">
    <property type="entry name" value="Tudor_ZGPAT"/>
    <property type="match status" value="1"/>
</dbReference>
<evidence type="ECO:0000256" key="6">
    <source>
        <dbReference type="ARBA" id="ARBA00022771"/>
    </source>
</evidence>
<evidence type="ECO:0000259" key="14">
    <source>
        <dbReference type="PROSITE" id="PS50103"/>
    </source>
</evidence>
<evidence type="ECO:0000256" key="9">
    <source>
        <dbReference type="ARBA" id="ARBA00023125"/>
    </source>
</evidence>
<evidence type="ECO:0000256" key="10">
    <source>
        <dbReference type="ARBA" id="ARBA00023163"/>
    </source>
</evidence>
<dbReference type="PROSITE" id="PS50103">
    <property type="entry name" value="ZF_C3H1"/>
    <property type="match status" value="1"/>
</dbReference>
<dbReference type="Gene3D" id="2.30.30.1190">
    <property type="match status" value="1"/>
</dbReference>
<feature type="non-terminal residue" evidence="16">
    <location>
        <position position="1"/>
    </location>
</feature>
<dbReference type="EMBL" id="GAKP01002578">
    <property type="protein sequence ID" value="JAC56374.1"/>
    <property type="molecule type" value="Transcribed_RNA"/>
</dbReference>
<feature type="domain" description="C3H1-type" evidence="14">
    <location>
        <begin position="186"/>
        <end position="209"/>
    </location>
</feature>
<dbReference type="GO" id="GO:0001227">
    <property type="term" value="F:DNA-binding transcription repressor activity, RNA polymerase II-specific"/>
    <property type="evidence" value="ECO:0007669"/>
    <property type="project" value="TreeGrafter"/>
</dbReference>
<evidence type="ECO:0000256" key="11">
    <source>
        <dbReference type="ARBA" id="ARBA00023242"/>
    </source>
</evidence>
<dbReference type="OrthoDB" id="5842926at2759"/>
<keyword evidence="4" id="KW-0678">Repressor</keyword>
<dbReference type="GO" id="GO:0005634">
    <property type="term" value="C:nucleus"/>
    <property type="evidence" value="ECO:0007669"/>
    <property type="project" value="UniProtKB-SubCell"/>
</dbReference>
<keyword evidence="8" id="KW-0805">Transcription regulation</keyword>
<dbReference type="AlphaFoldDB" id="A0A034WP00"/>
<evidence type="ECO:0000256" key="1">
    <source>
        <dbReference type="ARBA" id="ARBA00004062"/>
    </source>
</evidence>
<evidence type="ECO:0000256" key="5">
    <source>
        <dbReference type="ARBA" id="ARBA00022723"/>
    </source>
</evidence>
<keyword evidence="6 12" id="KW-0863">Zinc-finger</keyword>
<reference evidence="16" key="1">
    <citation type="journal article" date="2014" name="BMC Genomics">
        <title>Characterizing the developmental transcriptome of the oriental fruit fly, Bactrocera dorsalis (Diptera: Tephritidae) through comparative genomic analysis with Drosophila melanogaster utilizing modENCODE datasets.</title>
        <authorList>
            <person name="Geib S.M."/>
            <person name="Calla B."/>
            <person name="Hall B."/>
            <person name="Hou S."/>
            <person name="Manoukis N.C."/>
        </authorList>
    </citation>
    <scope>NUCLEOTIDE SEQUENCE</scope>
    <source>
        <strain evidence="16">Punador</strain>
    </source>
</reference>
<protein>
    <recommendedName>
        <fullName evidence="3">Zinc finger CCCH-type with G patch domain-containing protein</fullName>
    </recommendedName>
</protein>
<feature type="compositionally biased region" description="Low complexity" evidence="13">
    <location>
        <begin position="286"/>
        <end position="297"/>
    </location>
</feature>
<dbReference type="PANTHER" id="PTHR46297:SF1">
    <property type="entry name" value="ZINC FINGER CCCH-TYPE WITH G PATCH DOMAIN-CONTAINING PROTEIN"/>
    <property type="match status" value="1"/>
</dbReference>
<name>A0A034WP00_BACDO</name>